<reference evidence="2" key="1">
    <citation type="submission" date="2016-04" db="EMBL/GenBank/DDBJ databases">
        <authorList>
            <person name="Nguyen H.D."/>
            <person name="Samba Siva P."/>
            <person name="Cullis J."/>
            <person name="Levesque C.A."/>
            <person name="Hambleton S."/>
        </authorList>
    </citation>
    <scope>NUCLEOTIDE SEQUENCE</scope>
    <source>
        <strain evidence="2">DAOMC 236426</strain>
    </source>
</reference>
<dbReference type="InterPro" id="IPR036291">
    <property type="entry name" value="NAD(P)-bd_dom_sf"/>
</dbReference>
<protein>
    <recommendedName>
        <fullName evidence="1">Enoyl reductase (ER) domain-containing protein</fullName>
    </recommendedName>
</protein>
<dbReference type="Gene3D" id="3.40.50.720">
    <property type="entry name" value="NAD(P)-binding Rossmann-like Domain"/>
    <property type="match status" value="1"/>
</dbReference>
<accession>A0A8X7MK58</accession>
<dbReference type="InterPro" id="IPR013154">
    <property type="entry name" value="ADH-like_N"/>
</dbReference>
<reference evidence="2" key="2">
    <citation type="journal article" date="2019" name="IMA Fungus">
        <title>Genome sequencing and comparison of five Tilletia species to identify candidate genes for the detection of regulated species infecting wheat.</title>
        <authorList>
            <person name="Nguyen H.D.T."/>
            <person name="Sultana T."/>
            <person name="Kesanakurti P."/>
            <person name="Hambleton S."/>
        </authorList>
    </citation>
    <scope>NUCLEOTIDE SEQUENCE</scope>
    <source>
        <strain evidence="2">DAOMC 236426</strain>
    </source>
</reference>
<dbReference type="PANTHER" id="PTHR11695:SF294">
    <property type="entry name" value="RETICULON-4-INTERACTING PROTEIN 1, MITOCHONDRIAL"/>
    <property type="match status" value="1"/>
</dbReference>
<evidence type="ECO:0000259" key="1">
    <source>
        <dbReference type="SMART" id="SM00829"/>
    </source>
</evidence>
<organism evidence="2 3">
    <name type="scientific">Tilletia controversa</name>
    <name type="common">dwarf bunt fungus</name>
    <dbReference type="NCBI Taxonomy" id="13291"/>
    <lineage>
        <taxon>Eukaryota</taxon>
        <taxon>Fungi</taxon>
        <taxon>Dikarya</taxon>
        <taxon>Basidiomycota</taxon>
        <taxon>Ustilaginomycotina</taxon>
        <taxon>Exobasidiomycetes</taxon>
        <taxon>Tilletiales</taxon>
        <taxon>Tilletiaceae</taxon>
        <taxon>Tilletia</taxon>
    </lineage>
</organism>
<dbReference type="GO" id="GO:0016491">
    <property type="term" value="F:oxidoreductase activity"/>
    <property type="evidence" value="ECO:0007669"/>
    <property type="project" value="InterPro"/>
</dbReference>
<dbReference type="Pfam" id="PF13602">
    <property type="entry name" value="ADH_zinc_N_2"/>
    <property type="match status" value="1"/>
</dbReference>
<keyword evidence="3" id="KW-1185">Reference proteome</keyword>
<dbReference type="AlphaFoldDB" id="A0A8X7MK58"/>
<comment type="caution">
    <text evidence="2">The sequence shown here is derived from an EMBL/GenBank/DDBJ whole genome shotgun (WGS) entry which is preliminary data.</text>
</comment>
<dbReference type="InterPro" id="IPR020843">
    <property type="entry name" value="ER"/>
</dbReference>
<dbReference type="EMBL" id="LWDE02002125">
    <property type="protein sequence ID" value="KAE8238373.1"/>
    <property type="molecule type" value="Genomic_DNA"/>
</dbReference>
<name>A0A8X7MK58_9BASI</name>
<evidence type="ECO:0000313" key="2">
    <source>
        <dbReference type="EMBL" id="KAE8238373.1"/>
    </source>
</evidence>
<dbReference type="GO" id="GO:0005739">
    <property type="term" value="C:mitochondrion"/>
    <property type="evidence" value="ECO:0007669"/>
    <property type="project" value="TreeGrafter"/>
</dbReference>
<dbReference type="Proteomes" id="UP000077684">
    <property type="component" value="Unassembled WGS sequence"/>
</dbReference>
<dbReference type="InterPro" id="IPR050700">
    <property type="entry name" value="YIM1/Zinc_Alcohol_DH_Fams"/>
</dbReference>
<gene>
    <name evidence="2" type="ORF">A4X06_0g8811</name>
</gene>
<dbReference type="InterPro" id="IPR011032">
    <property type="entry name" value="GroES-like_sf"/>
</dbReference>
<proteinExistence type="predicted"/>
<dbReference type="PANTHER" id="PTHR11695">
    <property type="entry name" value="ALCOHOL DEHYDROGENASE RELATED"/>
    <property type="match status" value="1"/>
</dbReference>
<dbReference type="SUPFAM" id="SSF51735">
    <property type="entry name" value="NAD(P)-binding Rossmann-fold domains"/>
    <property type="match status" value="1"/>
</dbReference>
<dbReference type="Gene3D" id="3.90.180.10">
    <property type="entry name" value="Medium-chain alcohol dehydrogenases, catalytic domain"/>
    <property type="match status" value="1"/>
</dbReference>
<sequence>MSTSPVSAEAWQITKPGPIPDTLQLRSITLPKLKPSQVLVKVSHAALNPVDYKLAALLPSFIQKVPRTAAVDFSGTVVKLGSDSLSKKYEWLGEENVAVWGLIYNLPPTSALGAMSTYTVAEVEDIHPLPTNTAAIEAGITAESAAGLGIVSMTAYIQSQYVEKGDRVFINGGTTAVGLLAADLAIAKGASLIVATASGSKADFIKKRGVNEVIDHRAGDPKQELVSRYSSAPFDVVLDCIGTPELHLASPAYLKAGGKWVNIGASFIKPNSFIFSSEALSFIRWNIRAKLPKFLGGHQRTLIIAGPSKNDLVEVNKHLAKGTIHPVVDRVFEWKDGVEAYKYLIEGRALGKVVVAVP</sequence>
<evidence type="ECO:0000313" key="3">
    <source>
        <dbReference type="Proteomes" id="UP000077684"/>
    </source>
</evidence>
<dbReference type="SMART" id="SM00829">
    <property type="entry name" value="PKS_ER"/>
    <property type="match status" value="1"/>
</dbReference>
<dbReference type="CDD" id="cd08267">
    <property type="entry name" value="MDR1"/>
    <property type="match status" value="1"/>
</dbReference>
<dbReference type="SUPFAM" id="SSF50129">
    <property type="entry name" value="GroES-like"/>
    <property type="match status" value="1"/>
</dbReference>
<feature type="domain" description="Enoyl reductase (ER)" evidence="1">
    <location>
        <begin position="18"/>
        <end position="355"/>
    </location>
</feature>
<dbReference type="Pfam" id="PF08240">
    <property type="entry name" value="ADH_N"/>
    <property type="match status" value="1"/>
</dbReference>